<dbReference type="STRING" id="286115.A0A507D1D3"/>
<evidence type="ECO:0000256" key="10">
    <source>
        <dbReference type="ARBA" id="ARBA00047371"/>
    </source>
</evidence>
<dbReference type="GO" id="GO:0005829">
    <property type="term" value="C:cytosol"/>
    <property type="evidence" value="ECO:0007669"/>
    <property type="project" value="TreeGrafter"/>
</dbReference>
<sequence>MAPEKESLLKRSTSVSQQPLSSGNMNGGVEWHDTIHEDLFREARIDFQKPIIHNGSPPVLYEEALKYERGTAITSSGALVTDSGAKKGRSPKDKRIVDDPGSTNDIWWGPVNTKMTEESFMINRERAIDYLNTRSRLYVFDGFAGWDPRYRIKVRVVCARAYHALFMHNMLIRPTEDEFKSFGTPDFTIYNAGEFPANRYTSGMSSTTSVALNFKRRELVILGTQYAGEMKKGVFTVMHYLMPKAGVLSLHSSANEGPDGDVSLFFGLSGTGKTTLSADPTRFLIGDDEHCWSEDGVFNIEGGCYAKAIDLSAEKEPEIFNAIKFGSVLENVVYDEDTREVDYTDKSLTENTRACYPIDYIPNAKIPCVGSHPKNIILLTCDAFGVLPPVSKLTSAQAMYHFLSGYTAKVAGTEDGVTEPSATFSTCFGSPFIVWHPTKYASMLANQMERHKADAWLVNTGWTGGSYGVGKRCPLKYSRAILDAIHSGELAKAKYINYPVFNLQIPTSCTGVPSEVLNPTWKDESAYRSTVRKLATLFTVNFESYKDKASPEVIAAGPQM</sequence>
<keyword evidence="5" id="KW-0312">Gluconeogenesis</keyword>
<dbReference type="EMBL" id="QEAM01000110">
    <property type="protein sequence ID" value="TPX46212.1"/>
    <property type="molecule type" value="Genomic_DNA"/>
</dbReference>
<dbReference type="HAMAP" id="MF_00453">
    <property type="entry name" value="PEPCK_ATP"/>
    <property type="match status" value="1"/>
</dbReference>
<accession>A0A507D1D3</accession>
<evidence type="ECO:0000256" key="2">
    <source>
        <dbReference type="ARBA" id="ARBA00006052"/>
    </source>
</evidence>
<dbReference type="CDD" id="cd00484">
    <property type="entry name" value="PEPCK_ATP"/>
    <property type="match status" value="1"/>
</dbReference>
<dbReference type="Gene3D" id="3.90.228.20">
    <property type="match status" value="1"/>
</dbReference>
<dbReference type="GO" id="GO:0016301">
    <property type="term" value="F:kinase activity"/>
    <property type="evidence" value="ECO:0007669"/>
    <property type="project" value="UniProtKB-KW"/>
</dbReference>
<dbReference type="NCBIfam" id="NF006821">
    <property type="entry name" value="PRK09344.1-3"/>
    <property type="match status" value="1"/>
</dbReference>
<dbReference type="OrthoDB" id="184182at2759"/>
<protein>
    <recommendedName>
        <fullName evidence="4">Phosphoenolpyruvate carboxykinase (ATP)</fullName>
        <ecNumber evidence="3">4.1.1.49</ecNumber>
    </recommendedName>
</protein>
<dbReference type="Proteomes" id="UP000317494">
    <property type="component" value="Unassembled WGS sequence"/>
</dbReference>
<evidence type="ECO:0000256" key="5">
    <source>
        <dbReference type="ARBA" id="ARBA00022432"/>
    </source>
</evidence>
<keyword evidence="12" id="KW-0418">Kinase</keyword>
<evidence type="ECO:0000313" key="13">
    <source>
        <dbReference type="EMBL" id="TPX46212.1"/>
    </source>
</evidence>
<dbReference type="InterPro" id="IPR008210">
    <property type="entry name" value="PEP_carboxykinase_N"/>
</dbReference>
<dbReference type="EMBL" id="QEAN01000157">
    <property type="protein sequence ID" value="TPX45263.1"/>
    <property type="molecule type" value="Genomic_DNA"/>
</dbReference>
<dbReference type="GO" id="GO:0004612">
    <property type="term" value="F:phosphoenolpyruvate carboxykinase (ATP) activity"/>
    <property type="evidence" value="ECO:0007669"/>
    <property type="project" value="UniProtKB-EC"/>
</dbReference>
<dbReference type="Gene3D" id="3.40.449.10">
    <property type="entry name" value="Phosphoenolpyruvate Carboxykinase, domain 1"/>
    <property type="match status" value="1"/>
</dbReference>
<dbReference type="PIRSF" id="PIRSF006294">
    <property type="entry name" value="PEP_crbxkin"/>
    <property type="match status" value="1"/>
</dbReference>
<reference evidence="14 15" key="1">
    <citation type="journal article" date="2019" name="Sci. Rep.">
        <title>Comparative genomics of chytrid fungi reveal insights into the obligate biotrophic and pathogenic lifestyle of Synchytrium endobioticum.</title>
        <authorList>
            <person name="van de Vossenberg B.T.L.H."/>
            <person name="Warris S."/>
            <person name="Nguyen H.D.T."/>
            <person name="van Gent-Pelzer M.P.E."/>
            <person name="Joly D.L."/>
            <person name="van de Geest H.C."/>
            <person name="Bonants P.J.M."/>
            <person name="Smith D.S."/>
            <person name="Levesque C.A."/>
            <person name="van der Lee T.A.J."/>
        </authorList>
    </citation>
    <scope>NUCLEOTIDE SEQUENCE [LARGE SCALE GENOMIC DNA]</scope>
    <source>
        <strain evidence="13 15">LEV6574</strain>
        <strain evidence="12 14">MB42</strain>
    </source>
</reference>
<keyword evidence="6" id="KW-0547">Nucleotide-binding</keyword>
<evidence type="ECO:0000256" key="3">
    <source>
        <dbReference type="ARBA" id="ARBA00012363"/>
    </source>
</evidence>
<dbReference type="Gene3D" id="2.170.8.10">
    <property type="entry name" value="Phosphoenolpyruvate Carboxykinase, domain 2"/>
    <property type="match status" value="1"/>
</dbReference>
<gene>
    <name evidence="12" type="primary">PCK1</name>
    <name evidence="13" type="ORF">SeLEV6574_g03344</name>
    <name evidence="12" type="ORF">SeMB42_g04073</name>
</gene>
<keyword evidence="9" id="KW-0456">Lyase</keyword>
<comment type="similarity">
    <text evidence="2">Belongs to the phosphoenolpyruvate carboxykinase (ATP) family.</text>
</comment>
<keyword evidence="14" id="KW-1185">Reference proteome</keyword>
<evidence type="ECO:0000256" key="8">
    <source>
        <dbReference type="ARBA" id="ARBA00022840"/>
    </source>
</evidence>
<dbReference type="PANTHER" id="PTHR30031:SF0">
    <property type="entry name" value="PHOSPHOENOLPYRUVATE CARBOXYKINASE (ATP)"/>
    <property type="match status" value="1"/>
</dbReference>
<evidence type="ECO:0000313" key="12">
    <source>
        <dbReference type="EMBL" id="TPX45263.1"/>
    </source>
</evidence>
<organism evidence="12 14">
    <name type="scientific">Synchytrium endobioticum</name>
    <dbReference type="NCBI Taxonomy" id="286115"/>
    <lineage>
        <taxon>Eukaryota</taxon>
        <taxon>Fungi</taxon>
        <taxon>Fungi incertae sedis</taxon>
        <taxon>Chytridiomycota</taxon>
        <taxon>Chytridiomycota incertae sedis</taxon>
        <taxon>Chytridiomycetes</taxon>
        <taxon>Synchytriales</taxon>
        <taxon>Synchytriaceae</taxon>
        <taxon>Synchytrium</taxon>
    </lineage>
</organism>
<evidence type="ECO:0000256" key="11">
    <source>
        <dbReference type="SAM" id="MobiDB-lite"/>
    </source>
</evidence>
<dbReference type="UniPathway" id="UPA00138"/>
<evidence type="ECO:0000313" key="14">
    <source>
        <dbReference type="Proteomes" id="UP000317494"/>
    </source>
</evidence>
<dbReference type="PROSITE" id="PS00532">
    <property type="entry name" value="PEPCK_ATP"/>
    <property type="match status" value="1"/>
</dbReference>
<dbReference type="VEuPathDB" id="FungiDB:SeMB42_g04073"/>
<dbReference type="Proteomes" id="UP000320475">
    <property type="component" value="Unassembled WGS sequence"/>
</dbReference>
<dbReference type="GO" id="GO:0006094">
    <property type="term" value="P:gluconeogenesis"/>
    <property type="evidence" value="ECO:0007669"/>
    <property type="project" value="UniProtKB-UniPathway"/>
</dbReference>
<evidence type="ECO:0000256" key="7">
    <source>
        <dbReference type="ARBA" id="ARBA00022793"/>
    </source>
</evidence>
<dbReference type="InterPro" id="IPR015994">
    <property type="entry name" value="PEPCK_ATP_CS"/>
</dbReference>
<dbReference type="AlphaFoldDB" id="A0A507D1D3"/>
<comment type="pathway">
    <text evidence="1">Carbohydrate biosynthesis; gluconeogenesis.</text>
</comment>
<dbReference type="EC" id="4.1.1.49" evidence="3"/>
<dbReference type="InterPro" id="IPR001272">
    <property type="entry name" value="PEP_carboxykinase_ATP"/>
</dbReference>
<comment type="caution">
    <text evidence="12">The sequence shown here is derived from an EMBL/GenBank/DDBJ whole genome shotgun (WGS) entry which is preliminary data.</text>
</comment>
<proteinExistence type="inferred from homology"/>
<evidence type="ECO:0000313" key="15">
    <source>
        <dbReference type="Proteomes" id="UP000320475"/>
    </source>
</evidence>
<evidence type="ECO:0000256" key="9">
    <source>
        <dbReference type="ARBA" id="ARBA00023239"/>
    </source>
</evidence>
<name>A0A507D1D3_9FUNG</name>
<dbReference type="SUPFAM" id="SSF68923">
    <property type="entry name" value="PEP carboxykinase N-terminal domain"/>
    <property type="match status" value="1"/>
</dbReference>
<evidence type="ECO:0000256" key="6">
    <source>
        <dbReference type="ARBA" id="ARBA00022741"/>
    </source>
</evidence>
<dbReference type="PANTHER" id="PTHR30031">
    <property type="entry name" value="PHOSPHOENOLPYRUVATE CARBOXYKINASE ATP"/>
    <property type="match status" value="1"/>
</dbReference>
<dbReference type="NCBIfam" id="TIGR00224">
    <property type="entry name" value="pckA"/>
    <property type="match status" value="1"/>
</dbReference>
<feature type="compositionally biased region" description="Polar residues" evidence="11">
    <location>
        <begin position="10"/>
        <end position="24"/>
    </location>
</feature>
<keyword evidence="12" id="KW-0808">Transferase</keyword>
<keyword evidence="12" id="KW-0670">Pyruvate</keyword>
<evidence type="ECO:0000256" key="4">
    <source>
        <dbReference type="ARBA" id="ARBA00021932"/>
    </source>
</evidence>
<keyword evidence="7" id="KW-0210">Decarboxylase</keyword>
<dbReference type="NCBIfam" id="NF006820">
    <property type="entry name" value="PRK09344.1-2"/>
    <property type="match status" value="1"/>
</dbReference>
<dbReference type="Pfam" id="PF01293">
    <property type="entry name" value="PEPCK_ATP"/>
    <property type="match status" value="1"/>
</dbReference>
<dbReference type="GO" id="GO:0005524">
    <property type="term" value="F:ATP binding"/>
    <property type="evidence" value="ECO:0007669"/>
    <property type="project" value="UniProtKB-KW"/>
</dbReference>
<feature type="region of interest" description="Disordered" evidence="11">
    <location>
        <begin position="1"/>
        <end position="28"/>
    </location>
</feature>
<keyword evidence="8" id="KW-0067">ATP-binding</keyword>
<dbReference type="InterPro" id="IPR013035">
    <property type="entry name" value="PEP_carboxykinase_C"/>
</dbReference>
<evidence type="ECO:0000256" key="1">
    <source>
        <dbReference type="ARBA" id="ARBA00004742"/>
    </source>
</evidence>
<dbReference type="FunFam" id="3.40.449.10:FF:000002">
    <property type="entry name" value="Phosphoenolpyruvate carboxykinase [ATP]"/>
    <property type="match status" value="1"/>
</dbReference>
<dbReference type="SUPFAM" id="SSF53795">
    <property type="entry name" value="PEP carboxykinase-like"/>
    <property type="match status" value="1"/>
</dbReference>
<dbReference type="FunFam" id="2.170.8.10:FF:000001">
    <property type="entry name" value="Phosphoenolpyruvate carboxykinase (ATP)"/>
    <property type="match status" value="1"/>
</dbReference>
<comment type="catalytic activity">
    <reaction evidence="10">
        <text>oxaloacetate + ATP = phosphoenolpyruvate + ADP + CO2</text>
        <dbReference type="Rhea" id="RHEA:18617"/>
        <dbReference type="ChEBI" id="CHEBI:16452"/>
        <dbReference type="ChEBI" id="CHEBI:16526"/>
        <dbReference type="ChEBI" id="CHEBI:30616"/>
        <dbReference type="ChEBI" id="CHEBI:58702"/>
        <dbReference type="ChEBI" id="CHEBI:456216"/>
        <dbReference type="EC" id="4.1.1.49"/>
    </reaction>
</comment>